<dbReference type="PANTHER" id="PTHR44329">
    <property type="entry name" value="SERINE/THREONINE-PROTEIN KINASE TNNI3K-RELATED"/>
    <property type="match status" value="1"/>
</dbReference>
<evidence type="ECO:0000256" key="1">
    <source>
        <dbReference type="ARBA" id="ARBA00022679"/>
    </source>
</evidence>
<evidence type="ECO:0000256" key="4">
    <source>
        <dbReference type="ARBA" id="ARBA00022840"/>
    </source>
</evidence>
<dbReference type="PANTHER" id="PTHR44329:SF288">
    <property type="entry name" value="MITOGEN-ACTIVATED PROTEIN KINASE KINASE KINASE 20"/>
    <property type="match status" value="1"/>
</dbReference>
<reference evidence="6" key="1">
    <citation type="submission" date="2021-06" db="EMBL/GenBank/DDBJ databases">
        <authorList>
            <person name="Kallberg Y."/>
            <person name="Tangrot J."/>
            <person name="Rosling A."/>
        </authorList>
    </citation>
    <scope>NUCLEOTIDE SEQUENCE</scope>
    <source>
        <strain evidence="6">MA453B</strain>
    </source>
</reference>
<evidence type="ECO:0000256" key="3">
    <source>
        <dbReference type="ARBA" id="ARBA00022777"/>
    </source>
</evidence>
<dbReference type="SUPFAM" id="SSF52047">
    <property type="entry name" value="RNI-like"/>
    <property type="match status" value="1"/>
</dbReference>
<dbReference type="InterPro" id="IPR001245">
    <property type="entry name" value="Ser-Thr/Tyr_kinase_cat_dom"/>
</dbReference>
<dbReference type="Gene3D" id="1.10.510.10">
    <property type="entry name" value="Transferase(Phosphotransferase) domain 1"/>
    <property type="match status" value="1"/>
</dbReference>
<gene>
    <name evidence="6" type="ORF">DERYTH_LOCUS4129</name>
</gene>
<proteinExistence type="predicted"/>
<organism evidence="6 7">
    <name type="scientific">Dentiscutata erythropus</name>
    <dbReference type="NCBI Taxonomy" id="1348616"/>
    <lineage>
        <taxon>Eukaryota</taxon>
        <taxon>Fungi</taxon>
        <taxon>Fungi incertae sedis</taxon>
        <taxon>Mucoromycota</taxon>
        <taxon>Glomeromycotina</taxon>
        <taxon>Glomeromycetes</taxon>
        <taxon>Diversisporales</taxon>
        <taxon>Gigasporaceae</taxon>
        <taxon>Dentiscutata</taxon>
    </lineage>
</organism>
<protein>
    <submittedName>
        <fullName evidence="6">23442_t:CDS:1</fullName>
    </submittedName>
</protein>
<dbReference type="Proteomes" id="UP000789405">
    <property type="component" value="Unassembled WGS sequence"/>
</dbReference>
<dbReference type="InterPro" id="IPR032675">
    <property type="entry name" value="LRR_dom_sf"/>
</dbReference>
<evidence type="ECO:0000313" key="6">
    <source>
        <dbReference type="EMBL" id="CAG8526447.1"/>
    </source>
</evidence>
<dbReference type="InterPro" id="IPR001810">
    <property type="entry name" value="F-box_dom"/>
</dbReference>
<dbReference type="AlphaFoldDB" id="A0A9N9FDZ9"/>
<dbReference type="GO" id="GO:0005524">
    <property type="term" value="F:ATP binding"/>
    <property type="evidence" value="ECO:0007669"/>
    <property type="project" value="UniProtKB-KW"/>
</dbReference>
<dbReference type="OrthoDB" id="2371756at2759"/>
<dbReference type="InterPro" id="IPR051681">
    <property type="entry name" value="Ser/Thr_Kinases-Pseudokinases"/>
</dbReference>
<dbReference type="PROSITE" id="PS50011">
    <property type="entry name" value="PROTEIN_KINASE_DOM"/>
    <property type="match status" value="1"/>
</dbReference>
<evidence type="ECO:0000256" key="2">
    <source>
        <dbReference type="ARBA" id="ARBA00022741"/>
    </source>
</evidence>
<dbReference type="SUPFAM" id="SSF56112">
    <property type="entry name" value="Protein kinase-like (PK-like)"/>
    <property type="match status" value="1"/>
</dbReference>
<feature type="domain" description="Protein kinase" evidence="5">
    <location>
        <begin position="145"/>
        <end position="470"/>
    </location>
</feature>
<keyword evidence="4" id="KW-0067">ATP-binding</keyword>
<keyword evidence="2" id="KW-0547">Nucleotide-binding</keyword>
<dbReference type="GO" id="GO:0004674">
    <property type="term" value="F:protein serine/threonine kinase activity"/>
    <property type="evidence" value="ECO:0007669"/>
    <property type="project" value="TreeGrafter"/>
</dbReference>
<dbReference type="Pfam" id="PF12937">
    <property type="entry name" value="F-box-like"/>
    <property type="match status" value="1"/>
</dbReference>
<dbReference type="SUPFAM" id="SSF81383">
    <property type="entry name" value="F-box domain"/>
    <property type="match status" value="1"/>
</dbReference>
<evidence type="ECO:0000259" key="5">
    <source>
        <dbReference type="PROSITE" id="PS50011"/>
    </source>
</evidence>
<evidence type="ECO:0000313" key="7">
    <source>
        <dbReference type="Proteomes" id="UP000789405"/>
    </source>
</evidence>
<dbReference type="InterPro" id="IPR011009">
    <property type="entry name" value="Kinase-like_dom_sf"/>
</dbReference>
<accession>A0A9N9FDZ9</accession>
<dbReference type="Pfam" id="PF07714">
    <property type="entry name" value="PK_Tyr_Ser-Thr"/>
    <property type="match status" value="1"/>
</dbReference>
<dbReference type="EMBL" id="CAJVPY010001550">
    <property type="protein sequence ID" value="CAG8526447.1"/>
    <property type="molecule type" value="Genomic_DNA"/>
</dbReference>
<comment type="caution">
    <text evidence="6">The sequence shown here is derived from an EMBL/GenBank/DDBJ whole genome shotgun (WGS) entry which is preliminary data.</text>
</comment>
<dbReference type="InterPro" id="IPR036047">
    <property type="entry name" value="F-box-like_dom_sf"/>
</dbReference>
<keyword evidence="1" id="KW-0808">Transferase</keyword>
<keyword evidence="3" id="KW-0418">Kinase</keyword>
<name>A0A9N9FDZ9_9GLOM</name>
<keyword evidence="7" id="KW-1185">Reference proteome</keyword>
<sequence length="750" mass="86180">MANKEKIDLFDIMDVDYIPEKPDLYEEISEMLKMKYLSYSPDKEFKEVNGIIFGQHRRIFVSLPVTIKRETKNVHFLVDTSSPTTYICKEAFESYKVTLLNTSYHPVLINNNPISTLLPPVNSHLTDMNILGTEYLSACQAKLIIEFENEYVSLSFGVIGQYQPNPLQHILRTSEFSDFKHICNDVNDIKSAYCELKGIRVILKIVEENKDFFSQNSIERVVNEAILFEKLKIHCKIGSQNNNHPNICQILGVAEENDTFMIVLQHADGGNLQDYLQSKTSDSIFKISWNELIRIAKEIVSGLEWLHFNEVVHCELADYELIVINSNSKNILLHENKAMIYNFSLSAQLSNRDTNSLNDNRNVDKRNNVDIEKVDLNVEDVRETQEQVVWCMLDKTKEFLDFPTECILKIFTDLEDVKDLHSCLFVNKILHTIAAHILWKNPFINNPKWRDSIILAYLNELNKEEQQTLFPLRINFPFAKSHSKYAPCLETLDLHSLHIACLKWLAGAGYFCQCGELRIVQAVVSAIVQMIMRTNKNLKNLKITVAEDEPDCSNVSIFASGQPGISSLHSFNLSLINTPTKKNVFQFLKTLPDLCFSLCEITFDSTEFEIDEETAMLLIRLIRAQKTLNHFTLKCRSVCAEKYIEAMESQKDHLISLTLDRIDFRKVSADSLKIVSQCEKLKHITISTFRGITDKHCYVLSSLLPNLETLYMSANDKTNDHRAVANLIYNWHSKLETDINPDAIRVFATS</sequence>
<dbReference type="InterPro" id="IPR000719">
    <property type="entry name" value="Prot_kinase_dom"/>
</dbReference>
<dbReference type="Gene3D" id="3.80.10.10">
    <property type="entry name" value="Ribonuclease Inhibitor"/>
    <property type="match status" value="1"/>
</dbReference>